<dbReference type="Proteomes" id="UP000002640">
    <property type="component" value="Unassembled WGS sequence"/>
</dbReference>
<dbReference type="RefSeq" id="XP_009526401.1">
    <property type="nucleotide sequence ID" value="XM_009528106.1"/>
</dbReference>
<dbReference type="InParanoid" id="G4ZCM6"/>
<gene>
    <name evidence="2" type="ORF">PHYSODRAFT_314724</name>
</gene>
<feature type="compositionally biased region" description="Basic and acidic residues" evidence="1">
    <location>
        <begin position="184"/>
        <end position="195"/>
    </location>
</feature>
<feature type="region of interest" description="Disordered" evidence="1">
    <location>
        <begin position="262"/>
        <end position="284"/>
    </location>
</feature>
<dbReference type="OMA" id="VENTFVC"/>
<name>G4ZCM6_PHYSP</name>
<proteinExistence type="predicted"/>
<feature type="compositionally biased region" description="Polar residues" evidence="1">
    <location>
        <begin position="47"/>
        <end position="56"/>
    </location>
</feature>
<sequence>MAECAADASDDAWTRVKSSKKSAGAILWEKHSDKAKRRAKKKKWGSTGANKAVSVSTGDDNEPVVYGVRSSTTVNAPLDMVLKTLDASVATAHRSFTRIIYGNLVADTSVLFHSSTPSTDFLAKTESDSLETLAVRWFVCRCSNPMVSDCDFCLQAYTKRYSIDELAMNGDPYNNNAWEDDNSDDGRSETREGLHPRREMPVAYKLFRSMETRHCPELLESHRVVRCKVPLGGFLLYPTDCSDKTDVVFYMSIAHDAMQRSTVPCSPERRAGNGAANWSPGQRD</sequence>
<feature type="compositionally biased region" description="Basic residues" evidence="1">
    <location>
        <begin position="33"/>
        <end position="44"/>
    </location>
</feature>
<dbReference type="InterPro" id="IPR023393">
    <property type="entry name" value="START-like_dom_sf"/>
</dbReference>
<feature type="region of interest" description="Disordered" evidence="1">
    <location>
        <begin position="174"/>
        <end position="195"/>
    </location>
</feature>
<evidence type="ECO:0000256" key="1">
    <source>
        <dbReference type="SAM" id="MobiDB-lite"/>
    </source>
</evidence>
<dbReference type="GeneID" id="20643753"/>
<dbReference type="EMBL" id="JH159154">
    <property type="protein sequence ID" value="EGZ17343.1"/>
    <property type="molecule type" value="Genomic_DNA"/>
</dbReference>
<reference evidence="2 3" key="1">
    <citation type="journal article" date="2006" name="Science">
        <title>Phytophthora genome sequences uncover evolutionary origins and mechanisms of pathogenesis.</title>
        <authorList>
            <person name="Tyler B.M."/>
            <person name="Tripathy S."/>
            <person name="Zhang X."/>
            <person name="Dehal P."/>
            <person name="Jiang R.H."/>
            <person name="Aerts A."/>
            <person name="Arredondo F.D."/>
            <person name="Baxter L."/>
            <person name="Bensasson D."/>
            <person name="Beynon J.L."/>
            <person name="Chapman J."/>
            <person name="Damasceno C.M."/>
            <person name="Dorrance A.E."/>
            <person name="Dou D."/>
            <person name="Dickerman A.W."/>
            <person name="Dubchak I.L."/>
            <person name="Garbelotto M."/>
            <person name="Gijzen M."/>
            <person name="Gordon S.G."/>
            <person name="Govers F."/>
            <person name="Grunwald N.J."/>
            <person name="Huang W."/>
            <person name="Ivors K.L."/>
            <person name="Jones R.W."/>
            <person name="Kamoun S."/>
            <person name="Krampis K."/>
            <person name="Lamour K.H."/>
            <person name="Lee M.K."/>
            <person name="McDonald W.H."/>
            <person name="Medina M."/>
            <person name="Meijer H.J."/>
            <person name="Nordberg E.K."/>
            <person name="Maclean D.J."/>
            <person name="Ospina-Giraldo M.D."/>
            <person name="Morris P.F."/>
            <person name="Phuntumart V."/>
            <person name="Putnam N.H."/>
            <person name="Rash S."/>
            <person name="Rose J.K."/>
            <person name="Sakihama Y."/>
            <person name="Salamov A.A."/>
            <person name="Savidor A."/>
            <person name="Scheuring C.F."/>
            <person name="Smith B.M."/>
            <person name="Sobral B.W."/>
            <person name="Terry A."/>
            <person name="Torto-Alalibo T.A."/>
            <person name="Win J."/>
            <person name="Xu Z."/>
            <person name="Zhang H."/>
            <person name="Grigoriev I.V."/>
            <person name="Rokhsar D.S."/>
            <person name="Boore J.L."/>
        </authorList>
    </citation>
    <scope>NUCLEOTIDE SEQUENCE [LARGE SCALE GENOMIC DNA]</scope>
    <source>
        <strain evidence="2 3">P6497</strain>
    </source>
</reference>
<organism evidence="2 3">
    <name type="scientific">Phytophthora sojae (strain P6497)</name>
    <name type="common">Soybean stem and root rot agent</name>
    <name type="synonym">Phytophthora megasperma f. sp. glycines</name>
    <dbReference type="NCBI Taxonomy" id="1094619"/>
    <lineage>
        <taxon>Eukaryota</taxon>
        <taxon>Sar</taxon>
        <taxon>Stramenopiles</taxon>
        <taxon>Oomycota</taxon>
        <taxon>Peronosporomycetes</taxon>
        <taxon>Peronosporales</taxon>
        <taxon>Peronosporaceae</taxon>
        <taxon>Phytophthora</taxon>
    </lineage>
</organism>
<evidence type="ECO:0000313" key="3">
    <source>
        <dbReference type="Proteomes" id="UP000002640"/>
    </source>
</evidence>
<accession>G4ZCM6</accession>
<dbReference type="AlphaFoldDB" id="G4ZCM6"/>
<feature type="region of interest" description="Disordered" evidence="1">
    <location>
        <begin position="31"/>
        <end position="56"/>
    </location>
</feature>
<keyword evidence="3" id="KW-1185">Reference proteome</keyword>
<dbReference type="SUPFAM" id="SSF55961">
    <property type="entry name" value="Bet v1-like"/>
    <property type="match status" value="1"/>
</dbReference>
<dbReference type="KEGG" id="psoj:PHYSODRAFT_314724"/>
<evidence type="ECO:0000313" key="2">
    <source>
        <dbReference type="EMBL" id="EGZ17343.1"/>
    </source>
</evidence>
<dbReference type="Gene3D" id="3.30.530.20">
    <property type="match status" value="1"/>
</dbReference>
<protein>
    <submittedName>
        <fullName evidence="2">Uncharacterized protein</fullName>
    </submittedName>
</protein>